<dbReference type="Gene3D" id="2.40.170.20">
    <property type="entry name" value="TonB-dependent receptor, beta-barrel domain"/>
    <property type="match status" value="1"/>
</dbReference>
<dbReference type="PANTHER" id="PTHR40980">
    <property type="entry name" value="PLUG DOMAIN-CONTAINING PROTEIN"/>
    <property type="match status" value="1"/>
</dbReference>
<feature type="domain" description="TonB-dependent receptor plug" evidence="7">
    <location>
        <begin position="57"/>
        <end position="157"/>
    </location>
</feature>
<comment type="subcellular location">
    <subcellularLocation>
        <location evidence="1 4">Cell outer membrane</location>
    </subcellularLocation>
</comment>
<evidence type="ECO:0000313" key="9">
    <source>
        <dbReference type="Proteomes" id="UP000006320"/>
    </source>
</evidence>
<accession>A0AAV3V7I1</accession>
<feature type="chain" id="PRO_5043629542" description="TonB-dependent receptor" evidence="5">
    <location>
        <begin position="26"/>
        <end position="951"/>
    </location>
</feature>
<dbReference type="SUPFAM" id="SSF56935">
    <property type="entry name" value="Porins"/>
    <property type="match status" value="1"/>
</dbReference>
<evidence type="ECO:0008006" key="10">
    <source>
        <dbReference type="Google" id="ProtNLM"/>
    </source>
</evidence>
<organism evidence="8 9">
    <name type="scientific">Paraglaciecola chathamensis S18K6</name>
    <dbReference type="NCBI Taxonomy" id="1127672"/>
    <lineage>
        <taxon>Bacteria</taxon>
        <taxon>Pseudomonadati</taxon>
        <taxon>Pseudomonadota</taxon>
        <taxon>Gammaproteobacteria</taxon>
        <taxon>Alteromonadales</taxon>
        <taxon>Alteromonadaceae</taxon>
        <taxon>Paraglaciecola</taxon>
    </lineage>
</organism>
<evidence type="ECO:0000256" key="4">
    <source>
        <dbReference type="RuleBase" id="RU003357"/>
    </source>
</evidence>
<feature type="domain" description="TonB-dependent receptor-like beta-barrel" evidence="6">
    <location>
        <begin position="409"/>
        <end position="918"/>
    </location>
</feature>
<evidence type="ECO:0000313" key="8">
    <source>
        <dbReference type="EMBL" id="GAC12543.1"/>
    </source>
</evidence>
<feature type="signal peptide" evidence="5">
    <location>
        <begin position="1"/>
        <end position="25"/>
    </location>
</feature>
<comment type="caution">
    <text evidence="8">The sequence shown here is derived from an EMBL/GenBank/DDBJ whole genome shotgun (WGS) entry which is preliminary data.</text>
</comment>
<keyword evidence="4" id="KW-0798">TonB box</keyword>
<dbReference type="InterPro" id="IPR036942">
    <property type="entry name" value="Beta-barrel_TonB_sf"/>
</dbReference>
<dbReference type="Pfam" id="PF00593">
    <property type="entry name" value="TonB_dep_Rec_b-barrel"/>
    <property type="match status" value="1"/>
</dbReference>
<evidence type="ECO:0000259" key="7">
    <source>
        <dbReference type="Pfam" id="PF07715"/>
    </source>
</evidence>
<dbReference type="NCBIfam" id="TIGR01782">
    <property type="entry name" value="TonB-Xanth-Caul"/>
    <property type="match status" value="1"/>
</dbReference>
<dbReference type="AlphaFoldDB" id="A0AAV3V7I1"/>
<comment type="similarity">
    <text evidence="4">Belongs to the TonB-dependent receptor family.</text>
</comment>
<sequence>MRFGYNKTLLACCITAAISSASTNAQENKSVEPSAAQAEIIEVRGIRRSLSEAQDIKRSSTGVVDAISAEDLGKFPDMNIAESLQRIPGIAIDRNGGEGQFVTVRGFGPSFNTVLVNGRRIVSETGGREFSFDLYPAELISGAEIYKSGVASLQEGGIGATINLKTARPFSLPESTMLFTAKALYDEASGETTPQLFGLYSTSFNDGQTGILISGSYQNRKSQEDFTNTNGWLPTSIDRVNLADDVNANPNSVTTAFIPRETQTGRREQERERINVQGVFQHYMTDELLLTVDGFYNKFEVNSSATMLGSWFGSPDATSNVILNSNGTVLEQNISSEVGILNRLEGRPTETRALGFNLKWIANDELTSVFDFGYSDSEATQGKGNGQAVMGFTDDPDDPSDDFHFLNTGSEAEVIYPNSIVDRLRNRDSYRSHVAQFGDQAGDGTGGNSVDASLYQFALDNVYEPYDGGMFSKLKFGLNYSNEEKTVDVVRPGFDVFCQYCFFITDVPNDLLLDYDTSGLLEGVSPNTFRDIYTFNLNDYIDWQSSTEGFNARDEYFGFEPGTSQAAFAAQEGGFLGTKQPDSYKVSETIFAMYADMLFQGEIKDMPWKLNTGARLVYTKDEAVGSQQKLISLSQTTGTQYNPGFDTSGTGFQTETNDYLKILPNLSFTINPTEDFVVRLAVSETMTRPELKDLAPRLSYLDLRPGSLNAVAGNVALKPYTSINLDASFEYYWGDINYVSLAVFNKEVQNFIVTDNEVVTIQGVDIQQPLISEDTAINAEAGTIDFNVQRPLNSETADVKGMELAVQYALDSGVLDGLGFSANATFLDSNAEIEANSDVNTLFAIPGLGNSMNATLFYERGPIEARVSWSERDEFLEFLINPKAGVEPVFTEKFSQVDFQLTYRFNDDFSVFIEGTNITDEAIRKHGRYDEQFILYRNTGPRYGLGFRGQF</sequence>
<dbReference type="EMBL" id="BAEM01000063">
    <property type="protein sequence ID" value="GAC12543.1"/>
    <property type="molecule type" value="Genomic_DNA"/>
</dbReference>
<dbReference type="CDD" id="cd01347">
    <property type="entry name" value="ligand_gated_channel"/>
    <property type="match status" value="1"/>
</dbReference>
<dbReference type="InterPro" id="IPR012910">
    <property type="entry name" value="Plug_dom"/>
</dbReference>
<dbReference type="PANTHER" id="PTHR40980:SF3">
    <property type="entry name" value="TONB-DEPENDENT RECEPTOR-LIKE BETA-BARREL DOMAIN-CONTAINING PROTEIN"/>
    <property type="match status" value="1"/>
</dbReference>
<proteinExistence type="inferred from homology"/>
<keyword evidence="5" id="KW-0732">Signal</keyword>
<dbReference type="GO" id="GO:0009279">
    <property type="term" value="C:cell outer membrane"/>
    <property type="evidence" value="ECO:0007669"/>
    <property type="project" value="UniProtKB-SubCell"/>
</dbReference>
<dbReference type="Pfam" id="PF07715">
    <property type="entry name" value="Plug"/>
    <property type="match status" value="1"/>
</dbReference>
<dbReference type="RefSeq" id="WP_007992204.1">
    <property type="nucleotide sequence ID" value="NZ_BAEM01000063.1"/>
</dbReference>
<evidence type="ECO:0000256" key="1">
    <source>
        <dbReference type="ARBA" id="ARBA00004442"/>
    </source>
</evidence>
<dbReference type="InterPro" id="IPR000531">
    <property type="entry name" value="Beta-barrel_TonB"/>
</dbReference>
<evidence type="ECO:0000256" key="2">
    <source>
        <dbReference type="ARBA" id="ARBA00023136"/>
    </source>
</evidence>
<reference evidence="8 9" key="1">
    <citation type="journal article" date="2017" name="Antonie Van Leeuwenhoek">
        <title>Rhizobium rhizosphaerae sp. nov., a novel species isolated from rice rhizosphere.</title>
        <authorList>
            <person name="Zhao J.J."/>
            <person name="Zhang J."/>
            <person name="Zhang R.J."/>
            <person name="Zhang C.W."/>
            <person name="Yin H.Q."/>
            <person name="Zhang X.X."/>
        </authorList>
    </citation>
    <scope>NUCLEOTIDE SEQUENCE [LARGE SCALE GENOMIC DNA]</scope>
    <source>
        <strain evidence="8 9">S18K6</strain>
    </source>
</reference>
<evidence type="ECO:0000256" key="5">
    <source>
        <dbReference type="SAM" id="SignalP"/>
    </source>
</evidence>
<evidence type="ECO:0000256" key="3">
    <source>
        <dbReference type="ARBA" id="ARBA00023237"/>
    </source>
</evidence>
<keyword evidence="2 4" id="KW-0472">Membrane</keyword>
<keyword evidence="3" id="KW-0998">Cell outer membrane</keyword>
<dbReference type="Gene3D" id="2.170.130.10">
    <property type="entry name" value="TonB-dependent receptor, plug domain"/>
    <property type="match status" value="1"/>
</dbReference>
<dbReference type="InterPro" id="IPR037066">
    <property type="entry name" value="Plug_dom_sf"/>
</dbReference>
<name>A0AAV3V7I1_9ALTE</name>
<dbReference type="Proteomes" id="UP000006320">
    <property type="component" value="Unassembled WGS sequence"/>
</dbReference>
<protein>
    <recommendedName>
        <fullName evidence="10">TonB-dependent receptor</fullName>
    </recommendedName>
</protein>
<evidence type="ECO:0000259" key="6">
    <source>
        <dbReference type="Pfam" id="PF00593"/>
    </source>
</evidence>
<dbReference type="InterPro" id="IPR010104">
    <property type="entry name" value="TonB_rcpt_bac"/>
</dbReference>
<gene>
    <name evidence="8" type="ORF">GCHA_4626</name>
</gene>